<dbReference type="EMBL" id="RSCD01000020">
    <property type="protein sequence ID" value="RSH85458.1"/>
    <property type="molecule type" value="Genomic_DNA"/>
</dbReference>
<evidence type="ECO:0000313" key="4">
    <source>
        <dbReference type="EMBL" id="RSH85458.1"/>
    </source>
</evidence>
<organism evidence="4 5">
    <name type="scientific">Saitozyma podzolica</name>
    <dbReference type="NCBI Taxonomy" id="1890683"/>
    <lineage>
        <taxon>Eukaryota</taxon>
        <taxon>Fungi</taxon>
        <taxon>Dikarya</taxon>
        <taxon>Basidiomycota</taxon>
        <taxon>Agaricomycotina</taxon>
        <taxon>Tremellomycetes</taxon>
        <taxon>Tremellales</taxon>
        <taxon>Trimorphomycetaceae</taxon>
        <taxon>Saitozyma</taxon>
    </lineage>
</organism>
<comment type="similarity">
    <text evidence="1 2">Belongs to the endosulfine family.</text>
</comment>
<dbReference type="OrthoDB" id="5949865at2759"/>
<protein>
    <recommendedName>
        <fullName evidence="2">mRNA stability protein</fullName>
    </recommendedName>
</protein>
<evidence type="ECO:0000313" key="5">
    <source>
        <dbReference type="Proteomes" id="UP000279259"/>
    </source>
</evidence>
<accession>A0A427Y2V6</accession>
<feature type="compositionally biased region" description="Basic and acidic residues" evidence="3">
    <location>
        <begin position="60"/>
        <end position="70"/>
    </location>
</feature>
<comment type="function">
    <text evidence="2">Plays an essential role in initiation of the G0 program by preventing the degradation of specific nutrient-regulated mRNAs via the 5'-3' mRNA decay pathway.</text>
</comment>
<dbReference type="InterPro" id="IPR006760">
    <property type="entry name" value="Endosulphine"/>
</dbReference>
<evidence type="ECO:0000256" key="3">
    <source>
        <dbReference type="SAM" id="MobiDB-lite"/>
    </source>
</evidence>
<gene>
    <name evidence="4" type="ORF">EHS25_004854</name>
</gene>
<evidence type="ECO:0000256" key="2">
    <source>
        <dbReference type="RuleBase" id="RU363120"/>
    </source>
</evidence>
<proteinExistence type="inferred from homology"/>
<comment type="caution">
    <text evidence="4">The sequence shown here is derived from an EMBL/GenBank/DDBJ whole genome shotgun (WGS) entry which is preliminary data.</text>
</comment>
<feature type="region of interest" description="Disordered" evidence="3">
    <location>
        <begin position="45"/>
        <end position="161"/>
    </location>
</feature>
<dbReference type="AlphaFoldDB" id="A0A427Y2V6"/>
<keyword evidence="5" id="KW-1185">Reference proteome</keyword>
<sequence>MCEQDQKALRLYGKTPTKSLLTLQKDRRYFDSGEFEMAKAGMHTGQAAGVGFPGPGRQVSPDDHSSRALDPRSVTDATFANDGYTVGDPTAPFHDAHPLQAHTGPELNESDAGDLHRHGTGVGIYPQETSDAKEMPGVGFGHMRRGSEGDLNPIPPSPGKP</sequence>
<dbReference type="Pfam" id="PF04667">
    <property type="entry name" value="Endosulfine"/>
    <property type="match status" value="1"/>
</dbReference>
<dbReference type="Proteomes" id="UP000279259">
    <property type="component" value="Unassembled WGS sequence"/>
</dbReference>
<reference evidence="4 5" key="1">
    <citation type="submission" date="2018-11" db="EMBL/GenBank/DDBJ databases">
        <title>Genome sequence of Saitozyma podzolica DSM 27192.</title>
        <authorList>
            <person name="Aliyu H."/>
            <person name="Gorte O."/>
            <person name="Ochsenreither K."/>
        </authorList>
    </citation>
    <scope>NUCLEOTIDE SEQUENCE [LARGE SCALE GENOMIC DNA]</scope>
    <source>
        <strain evidence="4 5">DSM 27192</strain>
    </source>
</reference>
<dbReference type="STRING" id="1890683.A0A427Y2V6"/>
<evidence type="ECO:0000256" key="1">
    <source>
        <dbReference type="ARBA" id="ARBA00010520"/>
    </source>
</evidence>
<name>A0A427Y2V6_9TREE</name>